<evidence type="ECO:0000313" key="7">
    <source>
        <dbReference type="EMBL" id="MCV2870954.1"/>
    </source>
</evidence>
<evidence type="ECO:0000256" key="6">
    <source>
        <dbReference type="SAM" id="Phobius"/>
    </source>
</evidence>
<comment type="subcellular location">
    <subcellularLocation>
        <location evidence="1">Cell membrane</location>
        <topology evidence="1">Multi-pass membrane protein</topology>
    </subcellularLocation>
</comment>
<proteinExistence type="predicted"/>
<feature type="transmembrane region" description="Helical" evidence="6">
    <location>
        <begin position="65"/>
        <end position="91"/>
    </location>
</feature>
<feature type="transmembrane region" description="Helical" evidence="6">
    <location>
        <begin position="6"/>
        <end position="31"/>
    </location>
</feature>
<feature type="transmembrane region" description="Helical" evidence="6">
    <location>
        <begin position="112"/>
        <end position="138"/>
    </location>
</feature>
<dbReference type="PANTHER" id="PTHR30086:SF20">
    <property type="entry name" value="ARGININE EXPORTER PROTEIN ARGO-RELATED"/>
    <property type="match status" value="1"/>
</dbReference>
<evidence type="ECO:0000256" key="5">
    <source>
        <dbReference type="ARBA" id="ARBA00023136"/>
    </source>
</evidence>
<sequence length="207" mass="21853">MSIELWLTFVAASSVLLIIPGPTIMLVLTYALTQGRRVALATVAGVALGDFVAMSASLAGLGALVLASATLFTVLKWIGAAYLVWLGIKLWRTRPTGGLGIDTKAELPARGVFGHAAAVTALNPKSIAFFIAFVPQFLRPEAALAPQFAILIATFVTLAALNALAYALLADRMRARIRRPETRLWLNRGGGTALIGMGVLTAALRRA</sequence>
<keyword evidence="2" id="KW-1003">Cell membrane</keyword>
<keyword evidence="8" id="KW-1185">Reference proteome</keyword>
<evidence type="ECO:0000256" key="4">
    <source>
        <dbReference type="ARBA" id="ARBA00022989"/>
    </source>
</evidence>
<comment type="caution">
    <text evidence="7">The sequence shown here is derived from an EMBL/GenBank/DDBJ whole genome shotgun (WGS) entry which is preliminary data.</text>
</comment>
<gene>
    <name evidence="7" type="ORF">OEZ71_01465</name>
</gene>
<protein>
    <submittedName>
        <fullName evidence="7">LysE family translocator</fullName>
    </submittedName>
</protein>
<dbReference type="PANTHER" id="PTHR30086">
    <property type="entry name" value="ARGININE EXPORTER PROTEIN ARGO"/>
    <property type="match status" value="1"/>
</dbReference>
<dbReference type="PIRSF" id="PIRSF006324">
    <property type="entry name" value="LeuE"/>
    <property type="match status" value="1"/>
</dbReference>
<feature type="transmembrane region" description="Helical" evidence="6">
    <location>
        <begin position="38"/>
        <end position="59"/>
    </location>
</feature>
<dbReference type="Pfam" id="PF01810">
    <property type="entry name" value="LysE"/>
    <property type="match status" value="1"/>
</dbReference>
<name>A0ABT2ZIK8_9RHOB</name>
<keyword evidence="4 6" id="KW-1133">Transmembrane helix</keyword>
<dbReference type="Proteomes" id="UP001652564">
    <property type="component" value="Unassembled WGS sequence"/>
</dbReference>
<dbReference type="InterPro" id="IPR001123">
    <property type="entry name" value="LeuE-type"/>
</dbReference>
<reference evidence="7 8" key="1">
    <citation type="submission" date="2022-10" db="EMBL/GenBank/DDBJ databases">
        <title>Defluviimonas sp. nov., isolated from ocean surface sediments.</title>
        <authorList>
            <person name="He W."/>
            <person name="Wang L."/>
            <person name="Zhang D.-F."/>
        </authorList>
    </citation>
    <scope>NUCLEOTIDE SEQUENCE [LARGE SCALE GENOMIC DNA]</scope>
    <source>
        <strain evidence="7 8">WL0050</strain>
    </source>
</reference>
<feature type="transmembrane region" description="Helical" evidence="6">
    <location>
        <begin position="144"/>
        <end position="169"/>
    </location>
</feature>
<dbReference type="EMBL" id="JAOWKZ010000001">
    <property type="protein sequence ID" value="MCV2870954.1"/>
    <property type="molecule type" value="Genomic_DNA"/>
</dbReference>
<evidence type="ECO:0000256" key="1">
    <source>
        <dbReference type="ARBA" id="ARBA00004651"/>
    </source>
</evidence>
<accession>A0ABT2ZIK8</accession>
<keyword evidence="5 6" id="KW-0472">Membrane</keyword>
<evidence type="ECO:0000256" key="3">
    <source>
        <dbReference type="ARBA" id="ARBA00022692"/>
    </source>
</evidence>
<evidence type="ECO:0000256" key="2">
    <source>
        <dbReference type="ARBA" id="ARBA00022475"/>
    </source>
</evidence>
<dbReference type="RefSeq" id="WP_263738148.1">
    <property type="nucleotide sequence ID" value="NZ_JAOWKZ010000001.1"/>
</dbReference>
<keyword evidence="3 6" id="KW-0812">Transmembrane</keyword>
<evidence type="ECO:0000313" key="8">
    <source>
        <dbReference type="Proteomes" id="UP001652564"/>
    </source>
</evidence>
<organism evidence="7 8">
    <name type="scientific">Albidovulum litorale</name>
    <dbReference type="NCBI Taxonomy" id="2984134"/>
    <lineage>
        <taxon>Bacteria</taxon>
        <taxon>Pseudomonadati</taxon>
        <taxon>Pseudomonadota</taxon>
        <taxon>Alphaproteobacteria</taxon>
        <taxon>Rhodobacterales</taxon>
        <taxon>Paracoccaceae</taxon>
        <taxon>Albidovulum</taxon>
    </lineage>
</organism>